<dbReference type="EC" id="3.1.3.12" evidence="4"/>
<evidence type="ECO:0000256" key="1">
    <source>
        <dbReference type="ARBA" id="ARBA00005199"/>
    </source>
</evidence>
<dbReference type="RefSeq" id="WP_258730656.1">
    <property type="nucleotide sequence ID" value="NZ_JANTHY010000001.1"/>
</dbReference>
<dbReference type="PANTHER" id="PTHR43768">
    <property type="entry name" value="TREHALOSE 6-PHOSPHATE PHOSPHATASE"/>
    <property type="match status" value="1"/>
</dbReference>
<reference evidence="5" key="1">
    <citation type="submission" date="2022-08" db="EMBL/GenBank/DDBJ databases">
        <authorList>
            <person name="Li F."/>
        </authorList>
    </citation>
    <scope>NUCLEOTIDE SEQUENCE</scope>
    <source>
        <strain evidence="5">MQZ15Z-1</strain>
    </source>
</reference>
<keyword evidence="4" id="KW-0460">Magnesium</keyword>
<sequence length="248" mass="26921">MQPLPRADWALFLDIDGTLIEHADHPEGVEIPEYLPDLLTVLQTSLGGAVALVSGRSIDWMDHRLAPARLPAAGQHGAEIRLAPDAPSVPIPTPKWRKPLEQTLEREMAAWPGVYIEHKPLSLAVHYRAVPESGDEIMAKVVEASARIGGEVEFLKGRFVVELRQSGHDKGTAVDTLMGSAIFTGRKPVFLGDDVTDEDGFRAARAVGGLAIAVGPRPTTQADFRLATPEDVRKWLGDIPQALERVPS</sequence>
<keyword evidence="6" id="KW-1185">Reference proteome</keyword>
<proteinExistence type="inferred from homology"/>
<evidence type="ECO:0000256" key="4">
    <source>
        <dbReference type="RuleBase" id="RU361117"/>
    </source>
</evidence>
<accession>A0A9X2T589</accession>
<evidence type="ECO:0000313" key="6">
    <source>
        <dbReference type="Proteomes" id="UP001151088"/>
    </source>
</evidence>
<dbReference type="PANTHER" id="PTHR43768:SF3">
    <property type="entry name" value="TREHALOSE 6-PHOSPHATE PHOSPHATASE"/>
    <property type="match status" value="1"/>
</dbReference>
<comment type="caution">
    <text evidence="5">The sequence shown here is derived from an EMBL/GenBank/DDBJ whole genome shotgun (WGS) entry which is preliminary data.</text>
</comment>
<dbReference type="InterPro" id="IPR003337">
    <property type="entry name" value="Trehalose_PPase"/>
</dbReference>
<comment type="similarity">
    <text evidence="2 4">Belongs to the trehalose phosphatase family.</text>
</comment>
<dbReference type="CDD" id="cd01627">
    <property type="entry name" value="HAD_TPP"/>
    <property type="match status" value="1"/>
</dbReference>
<keyword evidence="4" id="KW-0479">Metal-binding</keyword>
<comment type="catalytic activity">
    <reaction evidence="4">
        <text>alpha,alpha-trehalose 6-phosphate + H2O = alpha,alpha-trehalose + phosphate</text>
        <dbReference type="Rhea" id="RHEA:23420"/>
        <dbReference type="ChEBI" id="CHEBI:15377"/>
        <dbReference type="ChEBI" id="CHEBI:16551"/>
        <dbReference type="ChEBI" id="CHEBI:43474"/>
        <dbReference type="ChEBI" id="CHEBI:58429"/>
        <dbReference type="EC" id="3.1.3.12"/>
    </reaction>
</comment>
<evidence type="ECO:0000313" key="5">
    <source>
        <dbReference type="EMBL" id="MCS0493703.1"/>
    </source>
</evidence>
<comment type="pathway">
    <text evidence="1 4">Glycan biosynthesis; trehalose biosynthesis.</text>
</comment>
<dbReference type="Gene3D" id="3.30.70.1020">
    <property type="entry name" value="Trehalose-6-phosphate phosphatase related protein, domain 2"/>
    <property type="match status" value="1"/>
</dbReference>
<evidence type="ECO:0000256" key="3">
    <source>
        <dbReference type="ARBA" id="ARBA00022801"/>
    </source>
</evidence>
<organism evidence="5 6">
    <name type="scientific">Ancylobacter mangrovi</name>
    <dbReference type="NCBI Taxonomy" id="2972472"/>
    <lineage>
        <taxon>Bacteria</taxon>
        <taxon>Pseudomonadati</taxon>
        <taxon>Pseudomonadota</taxon>
        <taxon>Alphaproteobacteria</taxon>
        <taxon>Hyphomicrobiales</taxon>
        <taxon>Xanthobacteraceae</taxon>
        <taxon>Ancylobacter</taxon>
    </lineage>
</organism>
<dbReference type="NCBIfam" id="TIGR01484">
    <property type="entry name" value="HAD-SF-IIB"/>
    <property type="match status" value="1"/>
</dbReference>
<dbReference type="SUPFAM" id="SSF56784">
    <property type="entry name" value="HAD-like"/>
    <property type="match status" value="1"/>
</dbReference>
<gene>
    <name evidence="5" type="primary">otsB</name>
    <name evidence="5" type="ORF">NVS89_01240</name>
</gene>
<dbReference type="InterPro" id="IPR006379">
    <property type="entry name" value="HAD-SF_hydro_IIB"/>
</dbReference>
<dbReference type="AlphaFoldDB" id="A0A9X2T589"/>
<dbReference type="InterPro" id="IPR036412">
    <property type="entry name" value="HAD-like_sf"/>
</dbReference>
<dbReference type="EMBL" id="JANTHZ010000001">
    <property type="protein sequence ID" value="MCS0493703.1"/>
    <property type="molecule type" value="Genomic_DNA"/>
</dbReference>
<dbReference type="InterPro" id="IPR023214">
    <property type="entry name" value="HAD_sf"/>
</dbReference>
<dbReference type="Pfam" id="PF02358">
    <property type="entry name" value="Trehalose_PPase"/>
    <property type="match status" value="1"/>
</dbReference>
<protein>
    <recommendedName>
        <fullName evidence="4">Trehalose 6-phosphate phosphatase</fullName>
        <ecNumber evidence="4">3.1.3.12</ecNumber>
    </recommendedName>
</protein>
<comment type="cofactor">
    <cofactor evidence="4">
        <name>Mg(2+)</name>
        <dbReference type="ChEBI" id="CHEBI:18420"/>
    </cofactor>
</comment>
<dbReference type="InterPro" id="IPR044651">
    <property type="entry name" value="OTSB-like"/>
</dbReference>
<evidence type="ECO:0000256" key="2">
    <source>
        <dbReference type="ARBA" id="ARBA00008770"/>
    </source>
</evidence>
<dbReference type="GO" id="GO:0005992">
    <property type="term" value="P:trehalose biosynthetic process"/>
    <property type="evidence" value="ECO:0007669"/>
    <property type="project" value="InterPro"/>
</dbReference>
<dbReference type="Proteomes" id="UP001151088">
    <property type="component" value="Unassembled WGS sequence"/>
</dbReference>
<dbReference type="Gene3D" id="3.40.50.1000">
    <property type="entry name" value="HAD superfamily/HAD-like"/>
    <property type="match status" value="1"/>
</dbReference>
<dbReference type="NCBIfam" id="TIGR00685">
    <property type="entry name" value="T6PP"/>
    <property type="match status" value="1"/>
</dbReference>
<comment type="function">
    <text evidence="4">Removes the phosphate from trehalose 6-phosphate to produce free trehalose.</text>
</comment>
<name>A0A9X2T589_9HYPH</name>
<dbReference type="GO" id="GO:0046872">
    <property type="term" value="F:metal ion binding"/>
    <property type="evidence" value="ECO:0007669"/>
    <property type="project" value="UniProtKB-KW"/>
</dbReference>
<keyword evidence="3 4" id="KW-0378">Hydrolase</keyword>
<dbReference type="GO" id="GO:0004805">
    <property type="term" value="F:trehalose-phosphatase activity"/>
    <property type="evidence" value="ECO:0007669"/>
    <property type="project" value="UniProtKB-EC"/>
</dbReference>